<dbReference type="EMBL" id="CAJRST010014446">
    <property type="protein sequence ID" value="CAG5929359.1"/>
    <property type="molecule type" value="Genomic_DNA"/>
</dbReference>
<organism evidence="1 2">
    <name type="scientific">Menidia menidia</name>
    <name type="common">Atlantic silverside</name>
    <dbReference type="NCBI Taxonomy" id="238744"/>
    <lineage>
        <taxon>Eukaryota</taxon>
        <taxon>Metazoa</taxon>
        <taxon>Chordata</taxon>
        <taxon>Craniata</taxon>
        <taxon>Vertebrata</taxon>
        <taxon>Euteleostomi</taxon>
        <taxon>Actinopterygii</taxon>
        <taxon>Neopterygii</taxon>
        <taxon>Teleostei</taxon>
        <taxon>Neoteleostei</taxon>
        <taxon>Acanthomorphata</taxon>
        <taxon>Ovalentaria</taxon>
        <taxon>Atherinomorphae</taxon>
        <taxon>Atheriniformes</taxon>
        <taxon>Atherinopsidae</taxon>
        <taxon>Menidiinae</taxon>
        <taxon>Menidia</taxon>
    </lineage>
</organism>
<proteinExistence type="predicted"/>
<protein>
    <submittedName>
        <fullName evidence="1">(Atlantic silverside) hypothetical protein</fullName>
    </submittedName>
</protein>
<evidence type="ECO:0000313" key="1">
    <source>
        <dbReference type="EMBL" id="CAG5929359.1"/>
    </source>
</evidence>
<name>A0A8S4B4M8_9TELE</name>
<keyword evidence="2" id="KW-1185">Reference proteome</keyword>
<evidence type="ECO:0000313" key="2">
    <source>
        <dbReference type="Proteomes" id="UP000677803"/>
    </source>
</evidence>
<sequence length="112" mass="13281">MSSCHFIQAQDVLQEYFQKGKVHAALKKANLEDEIIEVLKHYKEEMEKLYPILRLLKTATSEFALHRELMKVIDDFLDQQKQNLAAYREQRESELEEIWNFVEVADAHSDEL</sequence>
<comment type="caution">
    <text evidence="1">The sequence shown here is derived from an EMBL/GenBank/DDBJ whole genome shotgun (WGS) entry which is preliminary data.</text>
</comment>
<dbReference type="AlphaFoldDB" id="A0A8S4B4M8"/>
<gene>
    <name evidence="1" type="ORF">MMEN_LOCUS12993</name>
</gene>
<reference evidence="1" key="1">
    <citation type="submission" date="2021-05" db="EMBL/GenBank/DDBJ databases">
        <authorList>
            <person name="Tigano A."/>
        </authorList>
    </citation>
    <scope>NUCLEOTIDE SEQUENCE</scope>
</reference>
<dbReference type="Proteomes" id="UP000677803">
    <property type="component" value="Unassembled WGS sequence"/>
</dbReference>
<accession>A0A8S4B4M8</accession>